<reference evidence="1" key="1">
    <citation type="journal article" date="2015" name="Nature">
        <title>Complex archaea that bridge the gap between prokaryotes and eukaryotes.</title>
        <authorList>
            <person name="Spang A."/>
            <person name="Saw J.H."/>
            <person name="Jorgensen S.L."/>
            <person name="Zaremba-Niedzwiedzka K."/>
            <person name="Martijn J."/>
            <person name="Lind A.E."/>
            <person name="van Eijk R."/>
            <person name="Schleper C."/>
            <person name="Guy L."/>
            <person name="Ettema T.J."/>
        </authorList>
    </citation>
    <scope>NUCLEOTIDE SEQUENCE</scope>
</reference>
<dbReference type="EMBL" id="LAZR01000929">
    <property type="protein sequence ID" value="KKN54437.1"/>
    <property type="molecule type" value="Genomic_DNA"/>
</dbReference>
<organism evidence="1">
    <name type="scientific">marine sediment metagenome</name>
    <dbReference type="NCBI Taxonomy" id="412755"/>
    <lineage>
        <taxon>unclassified sequences</taxon>
        <taxon>metagenomes</taxon>
        <taxon>ecological metagenomes</taxon>
    </lineage>
</organism>
<sequence>MATFVWSNVRLFVDEFDLSGQMNKLQLDYTAEMLDATVMSPDKTRLHAPGLWSAEINHNGFLDYADGAIDDQLFATLGVDAGVLQTIVPVPSGALGVIADGDHAFFGEFVSGAYTPGGTVGELAAFNWVASGRTQLAKGRVSIDDAANVTGVANGSAYQFGNAAFGPLGAAIDVPSGDLVKAMVHVTAEDTFTSATIVLESDDVENFGGTPTIVATQAIVPGIASYAFETDGTTAITDDWFRLRVSAFTGTSLTLIGSIGPTRGR</sequence>
<evidence type="ECO:0000313" key="1">
    <source>
        <dbReference type="EMBL" id="KKN54437.1"/>
    </source>
</evidence>
<name>A0A0F9RWV4_9ZZZZ</name>
<comment type="caution">
    <text evidence="1">The sequence shown here is derived from an EMBL/GenBank/DDBJ whole genome shotgun (WGS) entry which is preliminary data.</text>
</comment>
<protein>
    <submittedName>
        <fullName evidence="1">Uncharacterized protein</fullName>
    </submittedName>
</protein>
<gene>
    <name evidence="1" type="ORF">LCGC14_0592350</name>
</gene>
<dbReference type="AlphaFoldDB" id="A0A0F9RWV4"/>
<proteinExistence type="predicted"/>
<accession>A0A0F9RWV4</accession>